<dbReference type="InterPro" id="IPR003593">
    <property type="entry name" value="AAA+_ATPase"/>
</dbReference>
<dbReference type="InterPro" id="IPR027417">
    <property type="entry name" value="P-loop_NTPase"/>
</dbReference>
<keyword evidence="13" id="KW-1185">Reference proteome</keyword>
<evidence type="ECO:0000256" key="5">
    <source>
        <dbReference type="ARBA" id="ARBA00022741"/>
    </source>
</evidence>
<feature type="transmembrane region" description="Helical" evidence="9">
    <location>
        <begin position="271"/>
        <end position="289"/>
    </location>
</feature>
<evidence type="ECO:0000256" key="3">
    <source>
        <dbReference type="ARBA" id="ARBA00022475"/>
    </source>
</evidence>
<reference evidence="12 13" key="1">
    <citation type="submission" date="2021-03" db="EMBL/GenBank/DDBJ databases">
        <title>Antimicrobial resistance genes in bacteria isolated from Japanese honey, and their potential for conferring macrolide and lincosamide resistance in the American foulbrood pathogen Paenibacillus larvae.</title>
        <authorList>
            <person name="Okamoto M."/>
            <person name="Kumagai M."/>
            <person name="Kanamori H."/>
            <person name="Takamatsu D."/>
        </authorList>
    </citation>
    <scope>NUCLEOTIDE SEQUENCE [LARGE SCALE GENOMIC DNA]</scope>
    <source>
        <strain evidence="12 13">J34TS1</strain>
    </source>
</reference>
<organism evidence="12 13">
    <name type="scientific">Paenibacillus azoreducens</name>
    <dbReference type="NCBI Taxonomy" id="116718"/>
    <lineage>
        <taxon>Bacteria</taxon>
        <taxon>Bacillati</taxon>
        <taxon>Bacillota</taxon>
        <taxon>Bacilli</taxon>
        <taxon>Bacillales</taxon>
        <taxon>Paenibacillaceae</taxon>
        <taxon>Paenibacillus</taxon>
    </lineage>
</organism>
<keyword evidence="6" id="KW-0067">ATP-binding</keyword>
<feature type="transmembrane region" description="Helical" evidence="9">
    <location>
        <begin position="155"/>
        <end position="175"/>
    </location>
</feature>
<evidence type="ECO:0000313" key="13">
    <source>
        <dbReference type="Proteomes" id="UP000682811"/>
    </source>
</evidence>
<dbReference type="Pfam" id="PF00005">
    <property type="entry name" value="ABC_tran"/>
    <property type="match status" value="1"/>
</dbReference>
<proteinExistence type="predicted"/>
<dbReference type="InterPro" id="IPR039421">
    <property type="entry name" value="Type_1_exporter"/>
</dbReference>
<dbReference type="InterPro" id="IPR017871">
    <property type="entry name" value="ABC_transporter-like_CS"/>
</dbReference>
<keyword evidence="5" id="KW-0547">Nucleotide-binding</keyword>
<dbReference type="InterPro" id="IPR003439">
    <property type="entry name" value="ABC_transporter-like_ATP-bd"/>
</dbReference>
<evidence type="ECO:0000256" key="8">
    <source>
        <dbReference type="ARBA" id="ARBA00023136"/>
    </source>
</evidence>
<keyword evidence="2" id="KW-0813">Transport</keyword>
<dbReference type="PROSITE" id="PS00211">
    <property type="entry name" value="ABC_TRANSPORTER_1"/>
    <property type="match status" value="1"/>
</dbReference>
<feature type="transmembrane region" description="Helical" evidence="9">
    <location>
        <begin position="41"/>
        <end position="61"/>
    </location>
</feature>
<dbReference type="Pfam" id="PF00664">
    <property type="entry name" value="ABC_membrane"/>
    <property type="match status" value="1"/>
</dbReference>
<accession>A0A919Y807</accession>
<evidence type="ECO:0000259" key="10">
    <source>
        <dbReference type="PROSITE" id="PS50893"/>
    </source>
</evidence>
<dbReference type="AlphaFoldDB" id="A0A919Y807"/>
<dbReference type="GO" id="GO:0016887">
    <property type="term" value="F:ATP hydrolysis activity"/>
    <property type="evidence" value="ECO:0007669"/>
    <property type="project" value="InterPro"/>
</dbReference>
<keyword evidence="7 9" id="KW-1133">Transmembrane helix</keyword>
<evidence type="ECO:0000259" key="11">
    <source>
        <dbReference type="PROSITE" id="PS50929"/>
    </source>
</evidence>
<evidence type="ECO:0000256" key="6">
    <source>
        <dbReference type="ARBA" id="ARBA00022840"/>
    </source>
</evidence>
<evidence type="ECO:0000256" key="7">
    <source>
        <dbReference type="ARBA" id="ARBA00022989"/>
    </source>
</evidence>
<dbReference type="SMART" id="SM00382">
    <property type="entry name" value="AAA"/>
    <property type="match status" value="1"/>
</dbReference>
<dbReference type="Gene3D" id="3.40.50.300">
    <property type="entry name" value="P-loop containing nucleotide triphosphate hydrolases"/>
    <property type="match status" value="1"/>
</dbReference>
<comment type="subcellular location">
    <subcellularLocation>
        <location evidence="1">Cell membrane</location>
        <topology evidence="1">Multi-pass membrane protein</topology>
    </subcellularLocation>
</comment>
<dbReference type="FunFam" id="3.40.50.300:FF:000221">
    <property type="entry name" value="Multidrug ABC transporter ATP-binding protein"/>
    <property type="match status" value="1"/>
</dbReference>
<gene>
    <name evidence="12" type="ORF">J34TS1_14210</name>
</gene>
<keyword evidence="3" id="KW-1003">Cell membrane</keyword>
<dbReference type="InterPro" id="IPR036640">
    <property type="entry name" value="ABC1_TM_sf"/>
</dbReference>
<evidence type="ECO:0000256" key="4">
    <source>
        <dbReference type="ARBA" id="ARBA00022692"/>
    </source>
</evidence>
<keyword evidence="4 9" id="KW-0812">Transmembrane</keyword>
<protein>
    <submittedName>
        <fullName evidence="12">ABC transporter permease</fullName>
    </submittedName>
</protein>
<sequence>MMMSHDEQESIESLSLLNVVRSFRYWPRIFQLLWKVSAKDLICFSILNLIQGFLPALSIMATQQLINNITSTQEKILGAFLFFIAVSIFFGAVSIYQSYFESLYQAKLSNYTNVIIMEKASRLTLADFENSQVQDQLKRVQTDSGYRPFQITKQIFGIASNLISLVSMISIVMIWNWWAALLLILIPVISFFSFLRIGRQEFVIQWKRAPKSRSAWYLSYLLTRDNSFKEVKLYTLGSYFVKQYRKICEDFFAEDKLLAGKRLKYSVVYKLIDNLSSYSIIFLAVISAYRGQLPIGNVVGIFQSISQVQGRSDSIVQQVLGLCQNNLFLEQLFSFLDIDSTERERLQERSEIKEINKIEFRDVSFRYQGKQQYALKNINFTLEQGQTVAIVGHNGSGKSTLIKILLQLYAQTKGQILINDLPIQEINDVSYQKRVGAVFQDFVQYEMPVRQNIGYGNIGEVDNDQRIAEAASNAGIDTLIENLPNKLDTQLGRWFEHGHQLSGGQWQRIAIARAFMRDADVYILDEPSSFLDPEAERDVFERFHDLIKNRIGIFISHRLSSVNFADQIWVMEEGEIVEMGTHAELMARNQTYARLYRLQADAYSTNVSAV</sequence>
<feature type="transmembrane region" description="Helical" evidence="9">
    <location>
        <begin position="76"/>
        <end position="96"/>
    </location>
</feature>
<feature type="domain" description="ABC transmembrane type-1" evidence="11">
    <location>
        <begin position="46"/>
        <end position="319"/>
    </location>
</feature>
<dbReference type="Gene3D" id="1.20.1560.10">
    <property type="entry name" value="ABC transporter type 1, transmembrane domain"/>
    <property type="match status" value="1"/>
</dbReference>
<name>A0A919Y807_9BACL</name>
<dbReference type="PROSITE" id="PS50929">
    <property type="entry name" value="ABC_TM1F"/>
    <property type="match status" value="1"/>
</dbReference>
<evidence type="ECO:0000313" key="12">
    <source>
        <dbReference type="EMBL" id="GIO46656.1"/>
    </source>
</evidence>
<keyword evidence="8 9" id="KW-0472">Membrane</keyword>
<dbReference type="RefSeq" id="WP_212977631.1">
    <property type="nucleotide sequence ID" value="NZ_AP025343.1"/>
</dbReference>
<dbReference type="SUPFAM" id="SSF52540">
    <property type="entry name" value="P-loop containing nucleoside triphosphate hydrolases"/>
    <property type="match status" value="1"/>
</dbReference>
<dbReference type="InterPro" id="IPR011527">
    <property type="entry name" value="ABC1_TM_dom"/>
</dbReference>
<dbReference type="GO" id="GO:0005524">
    <property type="term" value="F:ATP binding"/>
    <property type="evidence" value="ECO:0007669"/>
    <property type="project" value="UniProtKB-KW"/>
</dbReference>
<evidence type="ECO:0000256" key="9">
    <source>
        <dbReference type="SAM" id="Phobius"/>
    </source>
</evidence>
<dbReference type="EMBL" id="BORT01000004">
    <property type="protein sequence ID" value="GIO46656.1"/>
    <property type="molecule type" value="Genomic_DNA"/>
</dbReference>
<dbReference type="GO" id="GO:0005886">
    <property type="term" value="C:plasma membrane"/>
    <property type="evidence" value="ECO:0007669"/>
    <property type="project" value="UniProtKB-SubCell"/>
</dbReference>
<comment type="caution">
    <text evidence="12">The sequence shown here is derived from an EMBL/GenBank/DDBJ whole genome shotgun (WGS) entry which is preliminary data.</text>
</comment>
<dbReference type="Proteomes" id="UP000682811">
    <property type="component" value="Unassembled WGS sequence"/>
</dbReference>
<feature type="transmembrane region" description="Helical" evidence="9">
    <location>
        <begin position="181"/>
        <end position="198"/>
    </location>
</feature>
<evidence type="ECO:0000256" key="2">
    <source>
        <dbReference type="ARBA" id="ARBA00022448"/>
    </source>
</evidence>
<dbReference type="PROSITE" id="PS50893">
    <property type="entry name" value="ABC_TRANSPORTER_2"/>
    <property type="match status" value="1"/>
</dbReference>
<dbReference type="PANTHER" id="PTHR43394:SF1">
    <property type="entry name" value="ATP-BINDING CASSETTE SUB-FAMILY B MEMBER 10, MITOCHONDRIAL"/>
    <property type="match status" value="1"/>
</dbReference>
<feature type="domain" description="ABC transporter" evidence="10">
    <location>
        <begin position="358"/>
        <end position="598"/>
    </location>
</feature>
<dbReference type="SUPFAM" id="SSF90123">
    <property type="entry name" value="ABC transporter transmembrane region"/>
    <property type="match status" value="1"/>
</dbReference>
<evidence type="ECO:0000256" key="1">
    <source>
        <dbReference type="ARBA" id="ARBA00004651"/>
    </source>
</evidence>
<dbReference type="GO" id="GO:0015421">
    <property type="term" value="F:ABC-type oligopeptide transporter activity"/>
    <property type="evidence" value="ECO:0007669"/>
    <property type="project" value="TreeGrafter"/>
</dbReference>
<dbReference type="PANTHER" id="PTHR43394">
    <property type="entry name" value="ATP-DEPENDENT PERMEASE MDL1, MITOCHONDRIAL"/>
    <property type="match status" value="1"/>
</dbReference>